<evidence type="ECO:0000313" key="4">
    <source>
        <dbReference type="EMBL" id="MFC4608158.1"/>
    </source>
</evidence>
<reference evidence="5" key="1">
    <citation type="journal article" date="2019" name="Int. J. Syst. Evol. Microbiol.">
        <title>The Global Catalogue of Microorganisms (GCM) 10K type strain sequencing project: providing services to taxonomists for standard genome sequencing and annotation.</title>
        <authorList>
            <consortium name="The Broad Institute Genomics Platform"/>
            <consortium name="The Broad Institute Genome Sequencing Center for Infectious Disease"/>
            <person name="Wu L."/>
            <person name="Ma J."/>
        </authorList>
    </citation>
    <scope>NUCLEOTIDE SEQUENCE [LARGE SCALE GENOMIC DNA]</scope>
    <source>
        <strain evidence="5">CGMCC 4.7139</strain>
    </source>
</reference>
<dbReference type="GO" id="GO:0016740">
    <property type="term" value="F:transferase activity"/>
    <property type="evidence" value="ECO:0007669"/>
    <property type="project" value="UniProtKB-KW"/>
</dbReference>
<dbReference type="Pfam" id="PF01648">
    <property type="entry name" value="ACPS"/>
    <property type="match status" value="1"/>
</dbReference>
<dbReference type="PANTHER" id="PTHR12215:SF10">
    <property type="entry name" value="L-AMINOADIPATE-SEMIALDEHYDE DEHYDROGENASE-PHOSPHOPANTETHEINYL TRANSFERASE"/>
    <property type="match status" value="1"/>
</dbReference>
<dbReference type="SUPFAM" id="SSF56214">
    <property type="entry name" value="4'-phosphopantetheinyl transferase"/>
    <property type="match status" value="2"/>
</dbReference>
<feature type="domain" description="4'-phosphopantetheinyl transferase" evidence="3">
    <location>
        <begin position="121"/>
        <end position="200"/>
    </location>
</feature>
<dbReference type="InterPro" id="IPR008278">
    <property type="entry name" value="4-PPantetheinyl_Trfase_dom"/>
</dbReference>
<proteinExistence type="inferred from homology"/>
<organism evidence="4 5">
    <name type="scientific">Streptomyces maoxianensis</name>
    <dbReference type="NCBI Taxonomy" id="1459942"/>
    <lineage>
        <taxon>Bacteria</taxon>
        <taxon>Bacillati</taxon>
        <taxon>Actinomycetota</taxon>
        <taxon>Actinomycetes</taxon>
        <taxon>Kitasatosporales</taxon>
        <taxon>Streptomycetaceae</taxon>
        <taxon>Streptomyces</taxon>
    </lineage>
</organism>
<evidence type="ECO:0000259" key="3">
    <source>
        <dbReference type="Pfam" id="PF01648"/>
    </source>
</evidence>
<name>A0ABV9G3N3_9ACTN</name>
<evidence type="ECO:0000256" key="1">
    <source>
        <dbReference type="ARBA" id="ARBA00010990"/>
    </source>
</evidence>
<accession>A0ABV9G3N3</accession>
<dbReference type="RefSeq" id="WP_381193406.1">
    <property type="nucleotide sequence ID" value="NZ_JBHSFE010000008.1"/>
</dbReference>
<dbReference type="Gene3D" id="3.90.470.20">
    <property type="entry name" value="4'-phosphopantetheinyl transferase domain"/>
    <property type="match status" value="2"/>
</dbReference>
<evidence type="ECO:0000256" key="2">
    <source>
        <dbReference type="ARBA" id="ARBA00022679"/>
    </source>
</evidence>
<dbReference type="PANTHER" id="PTHR12215">
    <property type="entry name" value="PHOSPHOPANTETHEINE TRANSFERASE"/>
    <property type="match status" value="1"/>
</dbReference>
<sequence>MADGRAVAERVVGSELTRLWLLPEHAVGSFAAALGGRRLLTEGEQARMERLLTSPARRRFLARRLLCRYALTALTGRPLDHWRFRTGRYGRPETEPDCGVRFSLSHTEGLIVCVVTQGRVCGVDVERRPASPESAGHVSRFFAAAERAELAALGPAARVARTSELWVLKEAYLKALGTGMHRSLDGFSFARQAAGEESRITVTDSEEPGRADDGWWFDLLRPSPQHLLAVAVEGAYPGALHRTDLSGI</sequence>
<keyword evidence="2 4" id="KW-0808">Transferase</keyword>
<gene>
    <name evidence="4" type="ORF">ACFO9E_10040</name>
</gene>
<dbReference type="EMBL" id="JBHSFE010000008">
    <property type="protein sequence ID" value="MFC4608158.1"/>
    <property type="molecule type" value="Genomic_DNA"/>
</dbReference>
<protein>
    <submittedName>
        <fullName evidence="4">4'-phosphopantetheinyl transferase family protein</fullName>
    </submittedName>
</protein>
<keyword evidence="5" id="KW-1185">Reference proteome</keyword>
<evidence type="ECO:0000313" key="5">
    <source>
        <dbReference type="Proteomes" id="UP001595993"/>
    </source>
</evidence>
<comment type="caution">
    <text evidence="4">The sequence shown here is derived from an EMBL/GenBank/DDBJ whole genome shotgun (WGS) entry which is preliminary data.</text>
</comment>
<dbReference type="Proteomes" id="UP001595993">
    <property type="component" value="Unassembled WGS sequence"/>
</dbReference>
<dbReference type="InterPro" id="IPR050559">
    <property type="entry name" value="P-Pant_transferase_sf"/>
</dbReference>
<dbReference type="InterPro" id="IPR037143">
    <property type="entry name" value="4-PPantetheinyl_Trfase_dom_sf"/>
</dbReference>
<comment type="similarity">
    <text evidence="1">Belongs to the P-Pant transferase superfamily. Gsp/Sfp/HetI/AcpT family.</text>
</comment>